<name>D7E3K8_NOSA0</name>
<proteinExistence type="predicted"/>
<dbReference type="Proteomes" id="UP000001511">
    <property type="component" value="Chromosome"/>
</dbReference>
<accession>D7E3K8</accession>
<sequence length="50" mass="5498">MSENIKLPSLFGNFTVNLGMKMICALTKFSMRMGSTIRGGLEDHKGFCAI</sequence>
<dbReference type="EMBL" id="CP002059">
    <property type="protein sequence ID" value="ADI65177.1"/>
    <property type="molecule type" value="Genomic_DNA"/>
</dbReference>
<evidence type="ECO:0000313" key="1">
    <source>
        <dbReference type="EMBL" id="ADI65177.1"/>
    </source>
</evidence>
<organism evidence="1 2">
    <name type="scientific">Nostoc azollae (strain 0708)</name>
    <name type="common">Anabaena azollae (strain 0708)</name>
    <dbReference type="NCBI Taxonomy" id="551115"/>
    <lineage>
        <taxon>Bacteria</taxon>
        <taxon>Bacillati</taxon>
        <taxon>Cyanobacteriota</taxon>
        <taxon>Cyanophyceae</taxon>
        <taxon>Nostocales</taxon>
        <taxon>Nostocaceae</taxon>
        <taxon>Trichormus</taxon>
    </lineage>
</organism>
<dbReference type="AlphaFoldDB" id="D7E3K8"/>
<gene>
    <name evidence="1" type="ordered locus">Aazo_3588</name>
</gene>
<dbReference type="HOGENOM" id="CLU_3120469_0_0_3"/>
<evidence type="ECO:0000313" key="2">
    <source>
        <dbReference type="Proteomes" id="UP000001511"/>
    </source>
</evidence>
<dbReference type="KEGG" id="naz:Aazo_3588"/>
<protein>
    <submittedName>
        <fullName evidence="1">Uncharacterized protein</fullName>
    </submittedName>
</protein>
<keyword evidence="2" id="KW-1185">Reference proteome</keyword>
<reference evidence="1 2" key="1">
    <citation type="journal article" date="2010" name="PLoS ONE">
        <title>Genome erosion in a nitrogen-fixing vertically transmitted endosymbiotic multicellular cyanobacterium.</title>
        <authorList>
            <person name="Ran L."/>
            <person name="Larsson J."/>
            <person name="Vigil-Stenman T."/>
            <person name="Nylander J.A."/>
            <person name="Ininbergs K."/>
            <person name="Zheng W.W."/>
            <person name="Lapidus A."/>
            <person name="Lowry S."/>
            <person name="Haselkorn R."/>
            <person name="Bergman B."/>
        </authorList>
    </citation>
    <scope>NUCLEOTIDE SEQUENCE [LARGE SCALE GENOMIC DNA]</scope>
    <source>
        <strain evidence="1 2">0708</strain>
    </source>
</reference>